<feature type="domain" description="OmpR/PhoB-type" evidence="7">
    <location>
        <begin position="124"/>
        <end position="220"/>
    </location>
</feature>
<dbReference type="InterPro" id="IPR016032">
    <property type="entry name" value="Sig_transdc_resp-reg_C-effctor"/>
</dbReference>
<evidence type="ECO:0000256" key="3">
    <source>
        <dbReference type="ARBA" id="ARBA00023163"/>
    </source>
</evidence>
<dbReference type="GO" id="GO:0032993">
    <property type="term" value="C:protein-DNA complex"/>
    <property type="evidence" value="ECO:0007669"/>
    <property type="project" value="TreeGrafter"/>
</dbReference>
<dbReference type="PROSITE" id="PS51755">
    <property type="entry name" value="OMPR_PHOB"/>
    <property type="match status" value="1"/>
</dbReference>
<dbReference type="SUPFAM" id="SSF52172">
    <property type="entry name" value="CheY-like"/>
    <property type="match status" value="1"/>
</dbReference>
<dbReference type="InterPro" id="IPR001789">
    <property type="entry name" value="Sig_transdc_resp-reg_receiver"/>
</dbReference>
<gene>
    <name evidence="8" type="ORF">DA103_24640</name>
</gene>
<dbReference type="GO" id="GO:0000156">
    <property type="term" value="F:phosphorelay response regulator activity"/>
    <property type="evidence" value="ECO:0007669"/>
    <property type="project" value="TreeGrafter"/>
</dbReference>
<dbReference type="Pfam" id="PF00486">
    <property type="entry name" value="Trans_reg_C"/>
    <property type="match status" value="1"/>
</dbReference>
<evidence type="ECO:0000259" key="7">
    <source>
        <dbReference type="PROSITE" id="PS51755"/>
    </source>
</evidence>
<dbReference type="CDD" id="cd00383">
    <property type="entry name" value="trans_reg_C"/>
    <property type="match status" value="1"/>
</dbReference>
<evidence type="ECO:0000256" key="1">
    <source>
        <dbReference type="ARBA" id="ARBA00023015"/>
    </source>
</evidence>
<dbReference type="AlphaFoldDB" id="A0A2T4XT68"/>
<dbReference type="SMART" id="SM00448">
    <property type="entry name" value="REC"/>
    <property type="match status" value="1"/>
</dbReference>
<feature type="modified residue" description="4-aspartylphosphate" evidence="4">
    <location>
        <position position="51"/>
    </location>
</feature>
<dbReference type="InterPro" id="IPR039420">
    <property type="entry name" value="WalR-like"/>
</dbReference>
<evidence type="ECO:0000313" key="9">
    <source>
        <dbReference type="Proteomes" id="UP000241614"/>
    </source>
</evidence>
<keyword evidence="4" id="KW-0597">Phosphoprotein</keyword>
<dbReference type="SUPFAM" id="SSF46894">
    <property type="entry name" value="C-terminal effector domain of the bipartite response regulators"/>
    <property type="match status" value="1"/>
</dbReference>
<proteinExistence type="predicted"/>
<dbReference type="PROSITE" id="PS50110">
    <property type="entry name" value="RESPONSE_REGULATORY"/>
    <property type="match status" value="1"/>
</dbReference>
<comment type="caution">
    <text evidence="8">The sequence shown here is derived from an EMBL/GenBank/DDBJ whole genome shotgun (WGS) entry which is preliminary data.</text>
</comment>
<dbReference type="RefSeq" id="WP_003026030.1">
    <property type="nucleotide sequence ID" value="NZ_JAWHZF010000045.1"/>
</dbReference>
<dbReference type="SMART" id="SM00862">
    <property type="entry name" value="Trans_reg_C"/>
    <property type="match status" value="1"/>
</dbReference>
<keyword evidence="3" id="KW-0804">Transcription</keyword>
<feature type="domain" description="Response regulatory" evidence="6">
    <location>
        <begin position="2"/>
        <end position="116"/>
    </location>
</feature>
<dbReference type="InterPro" id="IPR011006">
    <property type="entry name" value="CheY-like_superfamily"/>
</dbReference>
<evidence type="ECO:0000259" key="6">
    <source>
        <dbReference type="PROSITE" id="PS50110"/>
    </source>
</evidence>
<dbReference type="Pfam" id="PF00072">
    <property type="entry name" value="Response_reg"/>
    <property type="match status" value="1"/>
</dbReference>
<evidence type="ECO:0000313" key="8">
    <source>
        <dbReference type="EMBL" id="PTM33125.1"/>
    </source>
</evidence>
<dbReference type="InterPro" id="IPR001867">
    <property type="entry name" value="OmpR/PhoB-type_DNA-bd"/>
</dbReference>
<dbReference type="OrthoDB" id="9802426at2"/>
<dbReference type="Proteomes" id="UP000241614">
    <property type="component" value="Unassembled WGS sequence"/>
</dbReference>
<dbReference type="Gene3D" id="6.10.250.690">
    <property type="match status" value="1"/>
</dbReference>
<evidence type="ECO:0000256" key="5">
    <source>
        <dbReference type="PROSITE-ProRule" id="PRU01091"/>
    </source>
</evidence>
<feature type="DNA-binding region" description="OmpR/PhoB-type" evidence="5">
    <location>
        <begin position="124"/>
        <end position="220"/>
    </location>
</feature>
<dbReference type="EMBL" id="PZPP01000034">
    <property type="protein sequence ID" value="PTM33125.1"/>
    <property type="molecule type" value="Genomic_DNA"/>
</dbReference>
<name>A0A2T4XT68_ENTCL</name>
<dbReference type="CDD" id="cd17624">
    <property type="entry name" value="REC_OmpR_PmrA-like"/>
    <property type="match status" value="1"/>
</dbReference>
<dbReference type="GO" id="GO:0006355">
    <property type="term" value="P:regulation of DNA-templated transcription"/>
    <property type="evidence" value="ECO:0007669"/>
    <property type="project" value="InterPro"/>
</dbReference>
<keyword evidence="2 5" id="KW-0238">DNA-binding</keyword>
<protein>
    <submittedName>
        <fullName evidence="8">DNA-binding response regulator</fullName>
    </submittedName>
</protein>
<dbReference type="PANTHER" id="PTHR48111:SF67">
    <property type="entry name" value="TRANSCRIPTIONAL REGULATORY PROTEIN TCTD"/>
    <property type="match status" value="1"/>
</dbReference>
<accession>A0A2T4XT68</accession>
<reference evidence="8 9" key="1">
    <citation type="submission" date="2018-04" db="EMBL/GenBank/DDBJ databases">
        <title>Genome sequencing reveals highly heavy metal resistance and biotechnology application of the novel Enterobacter cloacae amazonensis isolated from wastewater river in Manaus - Amazonas.</title>
        <authorList>
            <person name="Astolfi M.C.T."/>
            <person name="Carvalho E.B.D.S."/>
            <person name="Lacerda L.B."/>
            <person name="Pinto M.V."/>
            <person name="Nogueira V.B."/>
            <person name="Barros A.M."/>
            <person name="Astolfi-Filho S."/>
        </authorList>
    </citation>
    <scope>NUCLEOTIDE SEQUENCE [LARGE SCALE GENOMIC DNA]</scope>
    <source>
        <strain evidence="9">amazonensis</strain>
    </source>
</reference>
<sequence>MRILLVEDDPMVGEVVTSSLKDNAWAVDWVKSGNDACVGFSTWQYDVILLDLGLPGKDGLTVLAEIRQKALPVPVLILTARDALEDRLKGLDGGADDYILKPFEMSELLARIRAVIRRNTGNGNPVLSNGVLTLDPVTHEASISETQQKFLLSNREYALLEALMLRPGGILSRSALEDRIYGWGDEVESNAIEFLIHALRKKLGRDAIKNVRGVGWLVSKNG</sequence>
<organism evidence="8 9">
    <name type="scientific">Enterobacter cloacae</name>
    <dbReference type="NCBI Taxonomy" id="550"/>
    <lineage>
        <taxon>Bacteria</taxon>
        <taxon>Pseudomonadati</taxon>
        <taxon>Pseudomonadota</taxon>
        <taxon>Gammaproteobacteria</taxon>
        <taxon>Enterobacterales</taxon>
        <taxon>Enterobacteriaceae</taxon>
        <taxon>Enterobacter</taxon>
        <taxon>Enterobacter cloacae complex</taxon>
    </lineage>
</organism>
<dbReference type="GO" id="GO:0000976">
    <property type="term" value="F:transcription cis-regulatory region binding"/>
    <property type="evidence" value="ECO:0007669"/>
    <property type="project" value="TreeGrafter"/>
</dbReference>
<keyword evidence="1" id="KW-0805">Transcription regulation</keyword>
<dbReference type="PANTHER" id="PTHR48111">
    <property type="entry name" value="REGULATOR OF RPOS"/>
    <property type="match status" value="1"/>
</dbReference>
<evidence type="ECO:0000256" key="2">
    <source>
        <dbReference type="ARBA" id="ARBA00023125"/>
    </source>
</evidence>
<dbReference type="Gene3D" id="1.10.10.10">
    <property type="entry name" value="Winged helix-like DNA-binding domain superfamily/Winged helix DNA-binding domain"/>
    <property type="match status" value="1"/>
</dbReference>
<dbReference type="InterPro" id="IPR036388">
    <property type="entry name" value="WH-like_DNA-bd_sf"/>
</dbReference>
<evidence type="ECO:0000256" key="4">
    <source>
        <dbReference type="PROSITE-ProRule" id="PRU00169"/>
    </source>
</evidence>
<dbReference type="GO" id="GO:0005829">
    <property type="term" value="C:cytosol"/>
    <property type="evidence" value="ECO:0007669"/>
    <property type="project" value="TreeGrafter"/>
</dbReference>
<dbReference type="Gene3D" id="3.40.50.2300">
    <property type="match status" value="1"/>
</dbReference>